<reference evidence="4 5" key="1">
    <citation type="journal article" date="2015" name="Sci. Rep.">
        <title>Unraveling adaptation of Pontibacter korlensis to radiation and infertility in desert through complete genome and comparative transcriptomic analysis.</title>
        <authorList>
            <person name="Dai J."/>
            <person name="Dai W."/>
            <person name="Qiu C."/>
            <person name="Yang Z."/>
            <person name="Zhang Y."/>
            <person name="Zhou M."/>
            <person name="Zhang L."/>
            <person name="Fang C."/>
            <person name="Gao Q."/>
            <person name="Yang Q."/>
            <person name="Li X."/>
            <person name="Wang Z."/>
            <person name="Wang Z."/>
            <person name="Jia Z."/>
            <person name="Chen X."/>
        </authorList>
    </citation>
    <scope>NUCLEOTIDE SEQUENCE [LARGE SCALE GENOMIC DNA]</scope>
    <source>
        <strain evidence="4 5">X14-1T</strain>
    </source>
</reference>
<dbReference type="InterPro" id="IPR029063">
    <property type="entry name" value="SAM-dependent_MTases_sf"/>
</dbReference>
<dbReference type="EMBL" id="CP009621">
    <property type="protein sequence ID" value="AKD05798.1"/>
    <property type="molecule type" value="Genomic_DNA"/>
</dbReference>
<proteinExistence type="predicted"/>
<evidence type="ECO:0000256" key="1">
    <source>
        <dbReference type="ARBA" id="ARBA00022603"/>
    </source>
</evidence>
<dbReference type="GO" id="GO:0008168">
    <property type="term" value="F:methyltransferase activity"/>
    <property type="evidence" value="ECO:0007669"/>
    <property type="project" value="UniProtKB-KW"/>
</dbReference>
<dbReference type="PATRIC" id="fig|400092.3.peg.3883"/>
<dbReference type="Pfam" id="PF10017">
    <property type="entry name" value="Methyltransf_33"/>
    <property type="match status" value="1"/>
</dbReference>
<evidence type="ECO:0000256" key="2">
    <source>
        <dbReference type="ARBA" id="ARBA00022679"/>
    </source>
</evidence>
<sequence>MPAKVAFARDVDEGLSKEQKTLPSRYFYDGTGSRLFQQIMELPEYYLTRCEQEVLTTNKQAMAALFARGSYFHLIDLGAGDALKTKVLLAELTQQKLAFDYVPVDISGDAMQQLSKSLHNEIPNLKVEAVVGEYFQSLDWLQENKSERKVVLFLGSNIGNFEEPESIRFLTSVRSYLQPGDQLLMGVDLRKDPEMILKAYDDASGITAAFNLNLLQRINKELGGDFNVNQFRHYAMYNPLEGVMRSFLISLSDQDVHIQGSNKTYHFNAWEAIHTENSHKYTIPQIKMLGQLCGFRIEKVFYDSKQLFADVLFAVDQ</sequence>
<dbReference type="SUPFAM" id="SSF53335">
    <property type="entry name" value="S-adenosyl-L-methionine-dependent methyltransferases"/>
    <property type="match status" value="1"/>
</dbReference>
<dbReference type="Gene3D" id="3.40.50.150">
    <property type="entry name" value="Vaccinia Virus protein VP39"/>
    <property type="match status" value="1"/>
</dbReference>
<name>A0A0E3ZKC2_9BACT</name>
<feature type="domain" description="Histidine-specific methyltransferase SAM-dependent" evidence="3">
    <location>
        <begin position="7"/>
        <end position="313"/>
    </location>
</feature>
<evidence type="ECO:0000313" key="5">
    <source>
        <dbReference type="Proteomes" id="UP000033109"/>
    </source>
</evidence>
<dbReference type="STRING" id="400092.PKOR_17700"/>
<dbReference type="InterPro" id="IPR017804">
    <property type="entry name" value="MeTrfase_EgtD-like"/>
</dbReference>
<keyword evidence="5" id="KW-1185">Reference proteome</keyword>
<dbReference type="HOGENOM" id="CLU_049766_1_0_10"/>
<dbReference type="GO" id="GO:0032259">
    <property type="term" value="P:methylation"/>
    <property type="evidence" value="ECO:0007669"/>
    <property type="project" value="UniProtKB-KW"/>
</dbReference>
<keyword evidence="1 4" id="KW-0489">Methyltransferase</keyword>
<dbReference type="PIRSF" id="PIRSF018005">
    <property type="entry name" value="UCP018005"/>
    <property type="match status" value="1"/>
</dbReference>
<dbReference type="InterPro" id="IPR019257">
    <property type="entry name" value="MeTrfase_dom"/>
</dbReference>
<dbReference type="InterPro" id="IPR035094">
    <property type="entry name" value="EgtD"/>
</dbReference>
<dbReference type="KEGG" id="pko:PKOR_17700"/>
<evidence type="ECO:0000259" key="3">
    <source>
        <dbReference type="Pfam" id="PF10017"/>
    </source>
</evidence>
<dbReference type="PANTHER" id="PTHR43397">
    <property type="entry name" value="ERGOTHIONEINE BIOSYNTHESIS PROTEIN 1"/>
    <property type="match status" value="1"/>
</dbReference>
<accession>A0A0E3ZKC2</accession>
<dbReference type="PANTHER" id="PTHR43397:SF1">
    <property type="entry name" value="ERGOTHIONEINE BIOSYNTHESIS PROTEIN 1"/>
    <property type="match status" value="1"/>
</dbReference>
<dbReference type="Proteomes" id="UP000033109">
    <property type="component" value="Chromosome"/>
</dbReference>
<organism evidence="4 5">
    <name type="scientific">Pontibacter korlensis</name>
    <dbReference type="NCBI Taxonomy" id="400092"/>
    <lineage>
        <taxon>Bacteria</taxon>
        <taxon>Pseudomonadati</taxon>
        <taxon>Bacteroidota</taxon>
        <taxon>Cytophagia</taxon>
        <taxon>Cytophagales</taxon>
        <taxon>Hymenobacteraceae</taxon>
        <taxon>Pontibacter</taxon>
    </lineage>
</organism>
<gene>
    <name evidence="4" type="ORF">PKOR_17700</name>
</gene>
<protein>
    <submittedName>
        <fullName evidence="4">Methyltransferase</fullName>
    </submittedName>
</protein>
<keyword evidence="2 4" id="KW-0808">Transferase</keyword>
<dbReference type="AlphaFoldDB" id="A0A0E3ZKC2"/>
<dbReference type="NCBIfam" id="TIGR03438">
    <property type="entry name" value="egtD_ergothio"/>
    <property type="match status" value="1"/>
</dbReference>
<dbReference type="InterPro" id="IPR051128">
    <property type="entry name" value="EgtD_Methyltrsf_superfamily"/>
</dbReference>
<evidence type="ECO:0000313" key="4">
    <source>
        <dbReference type="EMBL" id="AKD05798.1"/>
    </source>
</evidence>